<organism evidence="4 5">
    <name type="scientific">Gomphillus americanus</name>
    <dbReference type="NCBI Taxonomy" id="1940652"/>
    <lineage>
        <taxon>Eukaryota</taxon>
        <taxon>Fungi</taxon>
        <taxon>Dikarya</taxon>
        <taxon>Ascomycota</taxon>
        <taxon>Pezizomycotina</taxon>
        <taxon>Lecanoromycetes</taxon>
        <taxon>OSLEUM clade</taxon>
        <taxon>Ostropomycetidae</taxon>
        <taxon>Ostropales</taxon>
        <taxon>Graphidaceae</taxon>
        <taxon>Gomphilloideae</taxon>
        <taxon>Gomphillus</taxon>
    </lineage>
</organism>
<keyword evidence="5" id="KW-1185">Reference proteome</keyword>
<dbReference type="FunFam" id="3.30.830.10:FF:000031">
    <property type="entry name" value="Putative zinc metalloprotease"/>
    <property type="match status" value="1"/>
</dbReference>
<dbReference type="Pfam" id="PF05193">
    <property type="entry name" value="Peptidase_M16_C"/>
    <property type="match status" value="1"/>
</dbReference>
<evidence type="ECO:0000256" key="1">
    <source>
        <dbReference type="SAM" id="MobiDB-lite"/>
    </source>
</evidence>
<dbReference type="PANTHER" id="PTHR43016:SF16">
    <property type="entry name" value="METALLOPROTEASE, PUTATIVE (AFU_ORTHOLOGUE AFUA_4G07610)-RELATED"/>
    <property type="match status" value="1"/>
</dbReference>
<feature type="region of interest" description="Disordered" evidence="1">
    <location>
        <begin position="1012"/>
        <end position="1044"/>
    </location>
</feature>
<sequence>MSGTQAGSHFRVTQKLKVDYSPHSFTEYVSQQTGMRVVVVDQKGPKVFGTFAAATEIFDDSGSPHTLEHLCFMGSRSYPYKGLLDQLATRGYSTTNAWTSTDHTAYTLETAGYAAFAKILPIYLEHIILPTLTDSGCYTEVFHIDATGHDTGVVYSEMQGVQNSQQEIMELASNRLMYPEGIGFRYETGGMMEQLRVLKADRIRQFHRDMYQPKNLCLILIGEIDHDHLLSTLDEFEASILGHIPSPSDSFKRPWTTSKQPSPLSESIIKSVDFPEEDESMGEVSIKYFGPSCNDLIQYTAVNILLAYLASNSASILDNILVEKEQLCTAIYYTTTPRPNSVIEFTLTGVETENLEAIQKRFLELLHQVESEALDMEYLLDCLDREQRQQMFTAETGDQWCVSSIISTFLFSGNRDLAALATLKEYDHLSKWNEEQWKDCLRRWITDAHKIIILGRPSAKLSKKLKEDEQARTEEQKRRLGKEGLEELDQKLKKARAENETPIPDNLLRSFKIPSTDTIHFVSTLPAASGEARKTGAFDNDIQHIIDKEKSDLSLYIHFEDIPSNFVHIFLLMGTKSIPVNLRPLLSLYLENFFTSPVIRDGKRIEFEEVVKALDRDTVGYTMSPAKKFGNGEVLSLSFHVEVAKYDLAIRWIRDLLWHSPFDIERLQSTTSRLLQDIPDEKRSGHDMMYSIASMVHEKPESISRACETLVKALYLKRVKRLLKTDPEIIINQLEELRSSLSEISNIRALVISDVKKLQHPVDTWKQFTQDKPFNKPLEKLDNRTERLTDVGRNPGSHAYIVPMATIDSSYALTVGRGPDDAKDPRVPALMVAIAYLDATEGPLWTSVRGAGLAYGTGFNRRLGQIEFSVYRSPDCLKAFSAAKKVLEDHISGQSRIDDLAREGAISGIVLGIANDQSTMVNAATDNVIRTVMRELPRDWSNILLERIRNVTEEEVRSIMKELLLPLFQPKTSNLFITCSTIMEENVVHGFTELGYQPEVRTLASFQDDYGLKVDDDDDASDRGSNGSLEESEGDDVDNESEDE</sequence>
<evidence type="ECO:0000259" key="2">
    <source>
        <dbReference type="Pfam" id="PF00675"/>
    </source>
</evidence>
<dbReference type="Gene3D" id="3.30.830.10">
    <property type="entry name" value="Metalloenzyme, LuxS/M16 peptidase-like"/>
    <property type="match status" value="4"/>
</dbReference>
<dbReference type="OrthoDB" id="4953at2759"/>
<proteinExistence type="predicted"/>
<feature type="compositionally biased region" description="Acidic residues" evidence="1">
    <location>
        <begin position="1030"/>
        <end position="1044"/>
    </location>
</feature>
<feature type="domain" description="Peptidase M16 N-terminal" evidence="2">
    <location>
        <begin position="60"/>
        <end position="138"/>
    </location>
</feature>
<dbReference type="InterPro" id="IPR007863">
    <property type="entry name" value="Peptidase_M16_C"/>
</dbReference>
<dbReference type="Pfam" id="PF00675">
    <property type="entry name" value="Peptidase_M16"/>
    <property type="match status" value="1"/>
</dbReference>
<dbReference type="InterPro" id="IPR011249">
    <property type="entry name" value="Metalloenz_LuxS/M16"/>
</dbReference>
<feature type="region of interest" description="Disordered" evidence="1">
    <location>
        <begin position="464"/>
        <end position="483"/>
    </location>
</feature>
<dbReference type="EMBL" id="CAJPDQ010000019">
    <property type="protein sequence ID" value="CAF9923387.1"/>
    <property type="molecule type" value="Genomic_DNA"/>
</dbReference>
<dbReference type="InterPro" id="IPR011765">
    <property type="entry name" value="Pept_M16_N"/>
</dbReference>
<evidence type="ECO:0000313" key="4">
    <source>
        <dbReference type="EMBL" id="CAF9923387.1"/>
    </source>
</evidence>
<dbReference type="FunFam" id="3.30.830.10:FF:000015">
    <property type="entry name" value="Putative zinc metalloprotease"/>
    <property type="match status" value="1"/>
</dbReference>
<dbReference type="PANTHER" id="PTHR43016">
    <property type="entry name" value="PRESEQUENCE PROTEASE"/>
    <property type="match status" value="1"/>
</dbReference>
<dbReference type="AlphaFoldDB" id="A0A8H3FIF5"/>
<dbReference type="Proteomes" id="UP000664169">
    <property type="component" value="Unassembled WGS sequence"/>
</dbReference>
<protein>
    <recommendedName>
        <fullName evidence="6">Zinc metalloprotease</fullName>
    </recommendedName>
</protein>
<accession>A0A8H3FIF5</accession>
<name>A0A8H3FIF5_9LECA</name>
<feature type="domain" description="Peptidase M16 C-terminal" evidence="3">
    <location>
        <begin position="199"/>
        <end position="377"/>
    </location>
</feature>
<comment type="caution">
    <text evidence="4">The sequence shown here is derived from an EMBL/GenBank/DDBJ whole genome shotgun (WGS) entry which is preliminary data.</text>
</comment>
<evidence type="ECO:0000313" key="5">
    <source>
        <dbReference type="Proteomes" id="UP000664169"/>
    </source>
</evidence>
<evidence type="ECO:0008006" key="6">
    <source>
        <dbReference type="Google" id="ProtNLM"/>
    </source>
</evidence>
<dbReference type="SUPFAM" id="SSF63411">
    <property type="entry name" value="LuxS/MPP-like metallohydrolase"/>
    <property type="match status" value="4"/>
</dbReference>
<dbReference type="GO" id="GO:0046872">
    <property type="term" value="F:metal ion binding"/>
    <property type="evidence" value="ECO:0007669"/>
    <property type="project" value="InterPro"/>
</dbReference>
<evidence type="ECO:0000259" key="3">
    <source>
        <dbReference type="Pfam" id="PF05193"/>
    </source>
</evidence>
<reference evidence="4" key="1">
    <citation type="submission" date="2021-03" db="EMBL/GenBank/DDBJ databases">
        <authorList>
            <person name="Tagirdzhanova G."/>
        </authorList>
    </citation>
    <scope>NUCLEOTIDE SEQUENCE</scope>
</reference>
<gene>
    <name evidence="4" type="ORF">GOMPHAMPRED_002825</name>
</gene>